<sequence length="356" mass="40363">MFSISDPKILLYHSNKLNVHLCFQIFNRYFFPISHFSDQLKNGMSGVEYDIVENPEPSNHLWKQWKHLVDTEGWTSDDNSVTAITPSIGSTRSVWAVSKTPEQDFVGCVIWNEYDKICFMGFFLLAPEHRGKGVGSVIWDIAISRMPTDHVLGLRGVPSMVEKYKKKATPVVGATLENYKMKVAEYHASMEKMSGDNFKLVNHLTPSEWNQLVEYDSSVNGRRRGEFLEHYYKLAFVFGIVLFDGHHNIIAHISAVKTSLEEENVFKVAPLYADSPSIAMSALRVFSGVMYEMHPDADVIFHLLNLGSGPFLQSFFRSLEIIPAVSGVTLFSGDYPNKGDLSRVFIAHNNSCHYDY</sequence>
<dbReference type="PROSITE" id="PS51186">
    <property type="entry name" value="GNAT"/>
    <property type="match status" value="1"/>
</dbReference>
<name>E3MMH0_CAERE</name>
<dbReference type="InParanoid" id="E3MMH0"/>
<dbReference type="PANTHER" id="PTHR47237">
    <property type="entry name" value="SLL0310 PROTEIN"/>
    <property type="match status" value="1"/>
</dbReference>
<dbReference type="HOGENOM" id="CLU_077505_0_0_1"/>
<keyword evidence="3" id="KW-1185">Reference proteome</keyword>
<accession>E3MMH0</accession>
<dbReference type="Pfam" id="PF00583">
    <property type="entry name" value="Acetyltransf_1"/>
    <property type="match status" value="1"/>
</dbReference>
<protein>
    <recommendedName>
        <fullName evidence="1">N-acetyltransferase domain-containing protein</fullName>
    </recommendedName>
</protein>
<dbReference type="GeneID" id="9797904"/>
<dbReference type="STRING" id="31234.E3MMH0"/>
<dbReference type="InterPro" id="IPR000182">
    <property type="entry name" value="GNAT_dom"/>
</dbReference>
<dbReference type="InterPro" id="IPR016181">
    <property type="entry name" value="Acyl_CoA_acyltransferase"/>
</dbReference>
<dbReference type="EMBL" id="DS268457">
    <property type="protein sequence ID" value="EFP05069.1"/>
    <property type="molecule type" value="Genomic_DNA"/>
</dbReference>
<organism evidence="3">
    <name type="scientific">Caenorhabditis remanei</name>
    <name type="common">Caenorhabditis vulgaris</name>
    <dbReference type="NCBI Taxonomy" id="31234"/>
    <lineage>
        <taxon>Eukaryota</taxon>
        <taxon>Metazoa</taxon>
        <taxon>Ecdysozoa</taxon>
        <taxon>Nematoda</taxon>
        <taxon>Chromadorea</taxon>
        <taxon>Rhabditida</taxon>
        <taxon>Rhabditina</taxon>
        <taxon>Rhabditomorpha</taxon>
        <taxon>Rhabditoidea</taxon>
        <taxon>Rhabditidae</taxon>
        <taxon>Peloderinae</taxon>
        <taxon>Caenorhabditis</taxon>
    </lineage>
</organism>
<dbReference type="OrthoDB" id="5871931at2759"/>
<dbReference type="eggNOG" id="ENOG502S9B9">
    <property type="taxonomic scope" value="Eukaryota"/>
</dbReference>
<dbReference type="FunCoup" id="E3MMH0">
    <property type="interactions" value="1"/>
</dbReference>
<dbReference type="PANTHER" id="PTHR47237:SF1">
    <property type="entry name" value="SLL0310 PROTEIN"/>
    <property type="match status" value="1"/>
</dbReference>
<proteinExistence type="predicted"/>
<gene>
    <name evidence="2" type="ORF">CRE_03230</name>
</gene>
<dbReference type="CDD" id="cd04301">
    <property type="entry name" value="NAT_SF"/>
    <property type="match status" value="1"/>
</dbReference>
<reference evidence="2" key="1">
    <citation type="submission" date="2007-07" db="EMBL/GenBank/DDBJ databases">
        <title>PCAP assembly of the Caenorhabditis remanei genome.</title>
        <authorList>
            <consortium name="The Caenorhabditis remanei Sequencing Consortium"/>
            <person name="Wilson R.K."/>
        </authorList>
    </citation>
    <scope>NUCLEOTIDE SEQUENCE [LARGE SCALE GENOMIC DNA]</scope>
    <source>
        <strain evidence="2">PB4641</strain>
    </source>
</reference>
<evidence type="ECO:0000259" key="1">
    <source>
        <dbReference type="PROSITE" id="PS51186"/>
    </source>
</evidence>
<evidence type="ECO:0000313" key="3">
    <source>
        <dbReference type="Proteomes" id="UP000008281"/>
    </source>
</evidence>
<dbReference type="Proteomes" id="UP000008281">
    <property type="component" value="Unassembled WGS sequence"/>
</dbReference>
<dbReference type="CTD" id="9797904"/>
<dbReference type="KEGG" id="crq:GCK72_023460"/>
<dbReference type="GO" id="GO:0016747">
    <property type="term" value="F:acyltransferase activity, transferring groups other than amino-acyl groups"/>
    <property type="evidence" value="ECO:0007669"/>
    <property type="project" value="InterPro"/>
</dbReference>
<feature type="domain" description="N-acetyltransferase" evidence="1">
    <location>
        <begin position="49"/>
        <end position="195"/>
    </location>
</feature>
<dbReference type="SUPFAM" id="SSF55729">
    <property type="entry name" value="Acyl-CoA N-acyltransferases (Nat)"/>
    <property type="match status" value="1"/>
</dbReference>
<evidence type="ECO:0000313" key="2">
    <source>
        <dbReference type="EMBL" id="EFP05069.1"/>
    </source>
</evidence>
<dbReference type="InterPro" id="IPR052729">
    <property type="entry name" value="Acyl/Acetyltrans_Enzymes"/>
</dbReference>
<dbReference type="OMA" id="CVIWNEY"/>
<dbReference type="AlphaFoldDB" id="E3MMH0"/>